<dbReference type="AlphaFoldDB" id="A0A7H8N1E1"/>
<dbReference type="CDD" id="cd00093">
    <property type="entry name" value="HTH_XRE"/>
    <property type="match status" value="1"/>
</dbReference>
<dbReference type="RefSeq" id="WP_176146007.1">
    <property type="nucleotide sequence ID" value="NZ_CP054928.1"/>
</dbReference>
<feature type="transmembrane region" description="Helical" evidence="2">
    <location>
        <begin position="238"/>
        <end position="257"/>
    </location>
</feature>
<evidence type="ECO:0000313" key="5">
    <source>
        <dbReference type="Proteomes" id="UP000509345"/>
    </source>
</evidence>
<dbReference type="Pfam" id="PF01381">
    <property type="entry name" value="HTH_3"/>
    <property type="match status" value="1"/>
</dbReference>
<geneLocation type="plasmid" evidence="4 5">
    <name>unnamed2</name>
</geneLocation>
<dbReference type="GeneID" id="87636889"/>
<feature type="compositionally biased region" description="Low complexity" evidence="1">
    <location>
        <begin position="275"/>
        <end position="305"/>
    </location>
</feature>
<feature type="domain" description="HTH cro/C1-type" evidence="3">
    <location>
        <begin position="12"/>
        <end position="42"/>
    </location>
</feature>
<dbReference type="SUPFAM" id="SSF47413">
    <property type="entry name" value="lambda repressor-like DNA-binding domains"/>
    <property type="match status" value="1"/>
</dbReference>
<accession>A0A7H8N1E1</accession>
<organism evidence="4 5">
    <name type="scientific">Streptomyces microflavus</name>
    <name type="common">Streptomyces lipmanii</name>
    <dbReference type="NCBI Taxonomy" id="1919"/>
    <lineage>
        <taxon>Bacteria</taxon>
        <taxon>Bacillati</taxon>
        <taxon>Actinomycetota</taxon>
        <taxon>Actinomycetes</taxon>
        <taxon>Kitasatosporales</taxon>
        <taxon>Streptomycetaceae</taxon>
        <taxon>Streptomyces</taxon>
    </lineage>
</organism>
<dbReference type="Proteomes" id="UP000509345">
    <property type="component" value="Plasmid unnamed2"/>
</dbReference>
<feature type="region of interest" description="Disordered" evidence="1">
    <location>
        <begin position="259"/>
        <end position="322"/>
    </location>
</feature>
<dbReference type="Gene3D" id="1.10.260.40">
    <property type="entry name" value="lambda repressor-like DNA-binding domains"/>
    <property type="match status" value="1"/>
</dbReference>
<keyword evidence="2" id="KW-0812">Transmembrane</keyword>
<dbReference type="PROSITE" id="PS50943">
    <property type="entry name" value="HTH_CROC1"/>
    <property type="match status" value="1"/>
</dbReference>
<evidence type="ECO:0000259" key="3">
    <source>
        <dbReference type="PROSITE" id="PS50943"/>
    </source>
</evidence>
<keyword evidence="2" id="KW-1133">Transmembrane helix</keyword>
<dbReference type="InterPro" id="IPR001387">
    <property type="entry name" value="Cro/C1-type_HTH"/>
</dbReference>
<dbReference type="EMBL" id="CP054928">
    <property type="protein sequence ID" value="QKW48169.1"/>
    <property type="molecule type" value="Genomic_DNA"/>
</dbReference>
<dbReference type="GO" id="GO:0003677">
    <property type="term" value="F:DNA binding"/>
    <property type="evidence" value="ECO:0007669"/>
    <property type="project" value="InterPro"/>
</dbReference>
<proteinExistence type="predicted"/>
<reference evidence="4 5" key="1">
    <citation type="submission" date="2020-06" db="EMBL/GenBank/DDBJ databases">
        <title>Genome mining for natural products.</title>
        <authorList>
            <person name="Zhang B."/>
            <person name="Shi J."/>
            <person name="Ge H."/>
        </authorList>
    </citation>
    <scope>NUCLEOTIDE SEQUENCE [LARGE SCALE GENOMIC DNA]</scope>
    <source>
        <strain evidence="4 5">NA06532</strain>
        <plasmid evidence="4 5">unnamed2</plasmid>
    </source>
</reference>
<dbReference type="InterPro" id="IPR010982">
    <property type="entry name" value="Lambda_DNA-bd_dom_sf"/>
</dbReference>
<evidence type="ECO:0000313" key="4">
    <source>
        <dbReference type="EMBL" id="QKW48169.1"/>
    </source>
</evidence>
<feature type="compositionally biased region" description="Polar residues" evidence="1">
    <location>
        <begin position="353"/>
        <end position="363"/>
    </location>
</feature>
<keyword evidence="2" id="KW-0472">Membrane</keyword>
<feature type="region of interest" description="Disordered" evidence="1">
    <location>
        <begin position="347"/>
        <end position="366"/>
    </location>
</feature>
<name>A0A7H8N1E1_STRMI</name>
<feature type="region of interest" description="Disordered" evidence="1">
    <location>
        <begin position="178"/>
        <end position="225"/>
    </location>
</feature>
<keyword evidence="4" id="KW-0614">Plasmid</keyword>
<dbReference type="SMART" id="SM00530">
    <property type="entry name" value="HTH_XRE"/>
    <property type="match status" value="1"/>
</dbReference>
<evidence type="ECO:0000256" key="1">
    <source>
        <dbReference type="SAM" id="MobiDB-lite"/>
    </source>
</evidence>
<gene>
    <name evidence="4" type="ORF">HUT09_37185</name>
</gene>
<sequence>MEKAKYAFAKRLASLRKQLGMSRRELAAKLGIKEASIVDYENLNTGRRTPVPGHGFVLRLLDEVKRSTGERDVSPVAIEDTLVMYRNLLELRVRVDRNSTYAKGLLEALEAELRLRAHAEELQAEKTALDTKRRLREQGIPVPEEAIEEQERKIGRLESERPGLVVAVKEAERRLALIPDPDAPTHDSPPTPNRQLGPGRPARRVGHVPEALPTGASGHVQETSVSVPRASGGQAASWRYLIVGAVVVLLLGGFTIFRLTDDDSPTADRADNRPEQTTTAPEPTPDTTKPDSATTAPPPTAEVQETPPPETEESSVEPAASAELPEKKVFVYQDAQDVYVGYGSRAVDFDSKPPQQVGSSSSDAYDLHSLGSEGNAVVLSKKYDRTQLVQTPAGFKATYENCVALHVRETGKSNLPARVGDSFCLTTVKNRMVYFTVTQAKTDPSDRETQVVVDATVWENPSILDNDAG</sequence>
<evidence type="ECO:0000256" key="2">
    <source>
        <dbReference type="SAM" id="Phobius"/>
    </source>
</evidence>
<protein>
    <submittedName>
        <fullName evidence="4">Helix-turn-helix domain-containing protein</fullName>
    </submittedName>
</protein>